<keyword evidence="2" id="KW-0012">Acyltransferase</keyword>
<dbReference type="Pfam" id="PF00583">
    <property type="entry name" value="Acetyltransf_1"/>
    <property type="match status" value="1"/>
</dbReference>
<sequence>MATIDSESMVPAQEFTSPKPAADIIIGRARPSEAAAIAKIGADTFTATFGFSVSAEDLAMFLSETYIESAVLADLKDPAIETWVARDSTGKVFGMVQLVRGLTEPCVPGDPATHAELRRLYVDTAAHGRGIGSKLIAAVEEQARAEGFKELWLTVWEDNPSAQRLYFRLGYQKVGSTDFLTGECVQTDYVLSKSL</sequence>
<dbReference type="OrthoDB" id="9975416at2759"/>
<protein>
    <recommendedName>
        <fullName evidence="3">N-acetyltransferase domain-containing protein</fullName>
    </recommendedName>
</protein>
<evidence type="ECO:0000313" key="5">
    <source>
        <dbReference type="Proteomes" id="UP000319160"/>
    </source>
</evidence>
<dbReference type="PANTHER" id="PTHR43877:SF2">
    <property type="entry name" value="AMINOALKYLPHOSPHONATE N-ACETYLTRANSFERASE-RELATED"/>
    <property type="match status" value="1"/>
</dbReference>
<evidence type="ECO:0000256" key="1">
    <source>
        <dbReference type="ARBA" id="ARBA00022679"/>
    </source>
</evidence>
<dbReference type="InterPro" id="IPR050832">
    <property type="entry name" value="Bact_Acetyltransf"/>
</dbReference>
<dbReference type="GO" id="GO:0016747">
    <property type="term" value="F:acyltransferase activity, transferring groups other than amino-acyl groups"/>
    <property type="evidence" value="ECO:0007669"/>
    <property type="project" value="InterPro"/>
</dbReference>
<dbReference type="AlphaFoldDB" id="A0A553ICP7"/>
<dbReference type="PROSITE" id="PS51186">
    <property type="entry name" value="GNAT"/>
    <property type="match status" value="1"/>
</dbReference>
<name>A0A553ICP7_9PEZI</name>
<dbReference type="InterPro" id="IPR016181">
    <property type="entry name" value="Acyl_CoA_acyltransferase"/>
</dbReference>
<organism evidence="4 5">
    <name type="scientific">Xylaria flabelliformis</name>
    <dbReference type="NCBI Taxonomy" id="2512241"/>
    <lineage>
        <taxon>Eukaryota</taxon>
        <taxon>Fungi</taxon>
        <taxon>Dikarya</taxon>
        <taxon>Ascomycota</taxon>
        <taxon>Pezizomycotina</taxon>
        <taxon>Sordariomycetes</taxon>
        <taxon>Xylariomycetidae</taxon>
        <taxon>Xylariales</taxon>
        <taxon>Xylariaceae</taxon>
        <taxon>Xylaria</taxon>
    </lineage>
</organism>
<proteinExistence type="predicted"/>
<evidence type="ECO:0000256" key="2">
    <source>
        <dbReference type="ARBA" id="ARBA00023315"/>
    </source>
</evidence>
<evidence type="ECO:0000259" key="3">
    <source>
        <dbReference type="PROSITE" id="PS51186"/>
    </source>
</evidence>
<dbReference type="Gene3D" id="3.40.630.30">
    <property type="match status" value="1"/>
</dbReference>
<dbReference type="Proteomes" id="UP000319160">
    <property type="component" value="Unassembled WGS sequence"/>
</dbReference>
<gene>
    <name evidence="4" type="ORF">FHL15_001188</name>
</gene>
<reference evidence="5" key="1">
    <citation type="submission" date="2019-06" db="EMBL/GenBank/DDBJ databases">
        <title>Draft genome sequence of the griseofulvin-producing fungus Xylaria cubensis strain G536.</title>
        <authorList>
            <person name="Mead M.E."/>
            <person name="Raja H.A."/>
            <person name="Steenwyk J.L."/>
            <person name="Knowles S.L."/>
            <person name="Oberlies N.H."/>
            <person name="Rokas A."/>
        </authorList>
    </citation>
    <scope>NUCLEOTIDE SEQUENCE [LARGE SCALE GENOMIC DNA]</scope>
    <source>
        <strain evidence="5">G536</strain>
    </source>
</reference>
<dbReference type="InterPro" id="IPR000182">
    <property type="entry name" value="GNAT_dom"/>
</dbReference>
<evidence type="ECO:0000313" key="4">
    <source>
        <dbReference type="EMBL" id="TRX97978.1"/>
    </source>
</evidence>
<keyword evidence="1" id="KW-0808">Transferase</keyword>
<dbReference type="SUPFAM" id="SSF55729">
    <property type="entry name" value="Acyl-CoA N-acyltransferases (Nat)"/>
    <property type="match status" value="1"/>
</dbReference>
<dbReference type="STRING" id="2512241.A0A553ICP7"/>
<feature type="domain" description="N-acetyltransferase" evidence="3">
    <location>
        <begin position="24"/>
        <end position="195"/>
    </location>
</feature>
<comment type="caution">
    <text evidence="4">The sequence shown here is derived from an EMBL/GenBank/DDBJ whole genome shotgun (WGS) entry which is preliminary data.</text>
</comment>
<dbReference type="PANTHER" id="PTHR43877">
    <property type="entry name" value="AMINOALKYLPHOSPHONATE N-ACETYLTRANSFERASE-RELATED-RELATED"/>
    <property type="match status" value="1"/>
</dbReference>
<dbReference type="CDD" id="cd04301">
    <property type="entry name" value="NAT_SF"/>
    <property type="match status" value="1"/>
</dbReference>
<keyword evidence="5" id="KW-1185">Reference proteome</keyword>
<dbReference type="EMBL" id="VFLP01000004">
    <property type="protein sequence ID" value="TRX97978.1"/>
    <property type="molecule type" value="Genomic_DNA"/>
</dbReference>
<accession>A0A553ICP7</accession>